<dbReference type="Proteomes" id="UP000030645">
    <property type="component" value="Unassembled WGS sequence"/>
</dbReference>
<protein>
    <submittedName>
        <fullName evidence="1">Uncharacterized protein</fullName>
    </submittedName>
</protein>
<evidence type="ECO:0000313" key="1">
    <source>
        <dbReference type="EMBL" id="EXB66334.1"/>
    </source>
</evidence>
<organism evidence="1 2">
    <name type="scientific">Morus notabilis</name>
    <dbReference type="NCBI Taxonomy" id="981085"/>
    <lineage>
        <taxon>Eukaryota</taxon>
        <taxon>Viridiplantae</taxon>
        <taxon>Streptophyta</taxon>
        <taxon>Embryophyta</taxon>
        <taxon>Tracheophyta</taxon>
        <taxon>Spermatophyta</taxon>
        <taxon>Magnoliopsida</taxon>
        <taxon>eudicotyledons</taxon>
        <taxon>Gunneridae</taxon>
        <taxon>Pentapetalae</taxon>
        <taxon>rosids</taxon>
        <taxon>fabids</taxon>
        <taxon>Rosales</taxon>
        <taxon>Moraceae</taxon>
        <taxon>Moreae</taxon>
        <taxon>Morus</taxon>
    </lineage>
</organism>
<reference evidence="2" key="1">
    <citation type="submission" date="2013-01" db="EMBL/GenBank/DDBJ databases">
        <title>Draft Genome Sequence of a Mulberry Tree, Morus notabilis C.K. Schneid.</title>
        <authorList>
            <person name="He N."/>
            <person name="Zhao S."/>
        </authorList>
    </citation>
    <scope>NUCLEOTIDE SEQUENCE</scope>
</reference>
<name>W9RDJ3_9ROSA</name>
<dbReference type="AlphaFoldDB" id="W9RDJ3"/>
<keyword evidence="2" id="KW-1185">Reference proteome</keyword>
<evidence type="ECO:0000313" key="2">
    <source>
        <dbReference type="Proteomes" id="UP000030645"/>
    </source>
</evidence>
<proteinExistence type="predicted"/>
<sequence>MTIEESHPAEIPDLYFPEDPFEHDDFLIIDEVVATFPDPRYYLFDARAASTNSPSPLADQSFRDSFLDCESIAVVFHPRDEDHEMIPAPTT</sequence>
<gene>
    <name evidence="1" type="ORF">L484_008074</name>
</gene>
<dbReference type="EMBL" id="KE344534">
    <property type="protein sequence ID" value="EXB66334.1"/>
    <property type="molecule type" value="Genomic_DNA"/>
</dbReference>
<accession>W9RDJ3</accession>